<evidence type="ECO:0000259" key="3">
    <source>
        <dbReference type="Pfam" id="PF10708"/>
    </source>
</evidence>
<name>A0A1H1Q3D9_9ACTN</name>
<protein>
    <recommendedName>
        <fullName evidence="3">DUF2510 domain-containing protein</fullName>
    </recommendedName>
</protein>
<evidence type="ECO:0000313" key="5">
    <source>
        <dbReference type="Proteomes" id="UP000199103"/>
    </source>
</evidence>
<proteinExistence type="predicted"/>
<evidence type="ECO:0000256" key="2">
    <source>
        <dbReference type="SAM" id="Phobius"/>
    </source>
</evidence>
<keyword evidence="2" id="KW-0472">Membrane</keyword>
<keyword evidence="5" id="KW-1185">Reference proteome</keyword>
<evidence type="ECO:0000313" key="4">
    <source>
        <dbReference type="EMBL" id="SDS17884.1"/>
    </source>
</evidence>
<keyword evidence="2" id="KW-0812">Transmembrane</keyword>
<dbReference type="RefSeq" id="WP_157683228.1">
    <property type="nucleotide sequence ID" value="NZ_LT629772.1"/>
</dbReference>
<organism evidence="4 5">
    <name type="scientific">Microlunatus soli</name>
    <dbReference type="NCBI Taxonomy" id="630515"/>
    <lineage>
        <taxon>Bacteria</taxon>
        <taxon>Bacillati</taxon>
        <taxon>Actinomycetota</taxon>
        <taxon>Actinomycetes</taxon>
        <taxon>Propionibacteriales</taxon>
        <taxon>Propionibacteriaceae</taxon>
        <taxon>Microlunatus</taxon>
    </lineage>
</organism>
<dbReference type="OrthoDB" id="5065474at2"/>
<evidence type="ECO:0000256" key="1">
    <source>
        <dbReference type="SAM" id="MobiDB-lite"/>
    </source>
</evidence>
<feature type="compositionally biased region" description="Basic and acidic residues" evidence="1">
    <location>
        <begin position="151"/>
        <end position="166"/>
    </location>
</feature>
<feature type="compositionally biased region" description="Polar residues" evidence="1">
    <location>
        <begin position="131"/>
        <end position="143"/>
    </location>
</feature>
<dbReference type="Pfam" id="PF10708">
    <property type="entry name" value="DUF2510"/>
    <property type="match status" value="1"/>
</dbReference>
<dbReference type="Proteomes" id="UP000199103">
    <property type="component" value="Chromosome I"/>
</dbReference>
<dbReference type="AlphaFoldDB" id="A0A1H1Q3D9"/>
<reference evidence="4 5" key="1">
    <citation type="submission" date="2016-10" db="EMBL/GenBank/DDBJ databases">
        <authorList>
            <person name="de Groot N.N."/>
        </authorList>
    </citation>
    <scope>NUCLEOTIDE SEQUENCE [LARGE SCALE GENOMIC DNA]</scope>
    <source>
        <strain evidence="4 5">DSM 21800</strain>
    </source>
</reference>
<dbReference type="STRING" id="630515.SAMN04489812_1123"/>
<keyword evidence="2" id="KW-1133">Transmembrane helix</keyword>
<feature type="transmembrane region" description="Helical" evidence="2">
    <location>
        <begin position="73"/>
        <end position="95"/>
    </location>
</feature>
<sequence length="323" mass="34271">MAATGWYPDPGGATGRYRYWDGSRWSAETTDDPTAPPPTASYGSATASSTGPTDPSSRPSALVGQRQKSRTGIVVGALVVLVVLILAVVFTVRAVTDRRDRVLMDPDPPQSSVSGWDDSSPLPTETPTPTQSAEPSDSASPQGLESCPDGDPSRRQNHPADDKRTYGGDLSFPKPAGYDDNAAYTHSMTWAYDTDGVYTSTEPAWASLLAVGYITSADGFKTTKQSADGMMQCIASSGYYSQFTGRKDVFSKKVTVDGHPGWALRSEIRVDNPDLSVEGDVAEVIVVDTGTAGQLSFFGGFVPIGDQPRIRTLDDTIAGLQVG</sequence>
<dbReference type="EMBL" id="LT629772">
    <property type="protein sequence ID" value="SDS17884.1"/>
    <property type="molecule type" value="Genomic_DNA"/>
</dbReference>
<feature type="region of interest" description="Disordered" evidence="1">
    <location>
        <begin position="25"/>
        <end position="68"/>
    </location>
</feature>
<feature type="compositionally biased region" description="Low complexity" evidence="1">
    <location>
        <begin position="40"/>
        <end position="57"/>
    </location>
</feature>
<dbReference type="InterPro" id="IPR018929">
    <property type="entry name" value="DUF2510"/>
</dbReference>
<gene>
    <name evidence="4" type="ORF">SAMN04489812_1123</name>
</gene>
<accession>A0A1H1Q3D9</accession>
<feature type="region of interest" description="Disordered" evidence="1">
    <location>
        <begin position="102"/>
        <end position="174"/>
    </location>
</feature>
<feature type="domain" description="DUF2510" evidence="3">
    <location>
        <begin position="5"/>
        <end position="37"/>
    </location>
</feature>
<feature type="compositionally biased region" description="Low complexity" evidence="1">
    <location>
        <begin position="121"/>
        <end position="130"/>
    </location>
</feature>